<proteinExistence type="inferred from homology"/>
<evidence type="ECO:0000256" key="5">
    <source>
        <dbReference type="ARBA" id="ARBA00022723"/>
    </source>
</evidence>
<keyword evidence="3 11" id="KW-0052">Apoplast</keyword>
<evidence type="ECO:0000256" key="1">
    <source>
        <dbReference type="ARBA" id="ARBA00004271"/>
    </source>
</evidence>
<dbReference type="InterPro" id="IPR019780">
    <property type="entry name" value="Germin_Mn-BS"/>
</dbReference>
<gene>
    <name evidence="14" type="primary">LOC113739229</name>
</gene>
<evidence type="ECO:0000256" key="4">
    <source>
        <dbReference type="ARBA" id="ARBA00022525"/>
    </source>
</evidence>
<evidence type="ECO:0000256" key="10">
    <source>
        <dbReference type="PIRSR" id="PIRSR601929-3"/>
    </source>
</evidence>
<feature type="domain" description="Cupin type-1" evidence="12">
    <location>
        <begin position="75"/>
        <end position="214"/>
    </location>
</feature>
<feature type="binding site" evidence="8">
    <location>
        <position position="121"/>
    </location>
    <ligand>
        <name>oxalate</name>
        <dbReference type="ChEBI" id="CHEBI:30623"/>
    </ligand>
</feature>
<dbReference type="InterPro" id="IPR001929">
    <property type="entry name" value="Germin"/>
</dbReference>
<dbReference type="Proteomes" id="UP001652660">
    <property type="component" value="Chromosome 4c"/>
</dbReference>
<accession>A0A6P6X3F7</accession>
<keyword evidence="7 8" id="KW-0464">Manganese</keyword>
<feature type="binding site" evidence="8">
    <location>
        <position position="116"/>
    </location>
    <ligand>
        <name>oxalate</name>
        <dbReference type="ChEBI" id="CHEBI:30623"/>
    </ligand>
</feature>
<organism evidence="13 14">
    <name type="scientific">Coffea arabica</name>
    <name type="common">Arabian coffee</name>
    <dbReference type="NCBI Taxonomy" id="13443"/>
    <lineage>
        <taxon>Eukaryota</taxon>
        <taxon>Viridiplantae</taxon>
        <taxon>Streptophyta</taxon>
        <taxon>Embryophyta</taxon>
        <taxon>Tracheophyta</taxon>
        <taxon>Spermatophyta</taxon>
        <taxon>Magnoliopsida</taxon>
        <taxon>eudicotyledons</taxon>
        <taxon>Gunneridae</taxon>
        <taxon>Pentapetalae</taxon>
        <taxon>asterids</taxon>
        <taxon>lamiids</taxon>
        <taxon>Gentianales</taxon>
        <taxon>Rubiaceae</taxon>
        <taxon>Ixoroideae</taxon>
        <taxon>Gardenieae complex</taxon>
        <taxon>Bertiereae - Coffeeae clade</taxon>
        <taxon>Coffeeae</taxon>
        <taxon>Coffea</taxon>
    </lineage>
</organism>
<dbReference type="InterPro" id="IPR006045">
    <property type="entry name" value="Cupin_1"/>
</dbReference>
<evidence type="ECO:0000256" key="2">
    <source>
        <dbReference type="ARBA" id="ARBA00007456"/>
    </source>
</evidence>
<comment type="similarity">
    <text evidence="2 11">Belongs to the germin family.</text>
</comment>
<evidence type="ECO:0000313" key="13">
    <source>
        <dbReference type="Proteomes" id="UP001652660"/>
    </source>
</evidence>
<feature type="binding site" evidence="9">
    <location>
        <position position="121"/>
    </location>
    <ligand>
        <name>Mn(2+)</name>
        <dbReference type="ChEBI" id="CHEBI:29035"/>
    </ligand>
</feature>
<dbReference type="AlphaFoldDB" id="A0A6P6X3F7"/>
<evidence type="ECO:0000259" key="12">
    <source>
        <dbReference type="SMART" id="SM00835"/>
    </source>
</evidence>
<evidence type="ECO:0000256" key="11">
    <source>
        <dbReference type="RuleBase" id="RU366015"/>
    </source>
</evidence>
<dbReference type="CDD" id="cd02241">
    <property type="entry name" value="cupin_OxOx"/>
    <property type="match status" value="1"/>
</dbReference>
<dbReference type="Gene3D" id="2.60.120.10">
    <property type="entry name" value="Jelly Rolls"/>
    <property type="match status" value="1"/>
</dbReference>
<dbReference type="OrthoDB" id="1921208at2759"/>
<dbReference type="Pfam" id="PF00190">
    <property type="entry name" value="Cupin_1"/>
    <property type="match status" value="1"/>
</dbReference>
<dbReference type="PRINTS" id="PR00325">
    <property type="entry name" value="GERMIN"/>
</dbReference>
<comment type="subcellular location">
    <subcellularLocation>
        <location evidence="1 11">Secreted</location>
        <location evidence="1 11">Extracellular space</location>
        <location evidence="1 11">Apoplast</location>
    </subcellularLocation>
</comment>
<evidence type="ECO:0000256" key="9">
    <source>
        <dbReference type="PIRSR" id="PIRSR601929-2"/>
    </source>
</evidence>
<dbReference type="GO" id="GO:0048046">
    <property type="term" value="C:apoplast"/>
    <property type="evidence" value="ECO:0007669"/>
    <property type="project" value="UniProtKB-SubCell"/>
</dbReference>
<dbReference type="SUPFAM" id="SSF51182">
    <property type="entry name" value="RmlC-like cupins"/>
    <property type="match status" value="1"/>
</dbReference>
<feature type="binding site" evidence="9">
    <location>
        <position position="114"/>
    </location>
    <ligand>
        <name>Mn(2+)</name>
        <dbReference type="ChEBI" id="CHEBI:29035"/>
    </ligand>
</feature>
<evidence type="ECO:0000256" key="8">
    <source>
        <dbReference type="PIRSR" id="PIRSR601929-1"/>
    </source>
</evidence>
<keyword evidence="11" id="KW-0732">Signal</keyword>
<evidence type="ECO:0000256" key="7">
    <source>
        <dbReference type="ARBA" id="ARBA00023211"/>
    </source>
</evidence>
<feature type="signal peptide" evidence="11">
    <location>
        <begin position="1"/>
        <end position="27"/>
    </location>
</feature>
<dbReference type="GeneID" id="113739229"/>
<protein>
    <recommendedName>
        <fullName evidence="11">Germin-like protein</fullName>
    </recommendedName>
</protein>
<dbReference type="InterPro" id="IPR011051">
    <property type="entry name" value="RmlC_Cupin_sf"/>
</dbReference>
<evidence type="ECO:0000313" key="14">
    <source>
        <dbReference type="RefSeq" id="XP_027122263.2"/>
    </source>
</evidence>
<reference evidence="14" key="2">
    <citation type="submission" date="2025-08" db="UniProtKB">
        <authorList>
            <consortium name="RefSeq"/>
        </authorList>
    </citation>
    <scope>IDENTIFICATION</scope>
    <source>
        <tissue evidence="14">Leaves</tissue>
    </source>
</reference>
<dbReference type="SMART" id="SM00835">
    <property type="entry name" value="Cupin_1"/>
    <property type="match status" value="1"/>
</dbReference>
<sequence>MAKSFPYLHLLMFFIIVLLSLVMPCYGADPSPLQDYCIADLSSDIYLNGYPCKNPNNVTVDDFFYDGFITDTTAFNIDRWKAAAAHVDFFPAVNTLGVTMIQIQLLKGGVVGPHTHPRASEMLLLMEGKVIAGFITTDNVLFYKTMTPKMLVVIPQAFVHFVYNVGEGAALLYASYNSQQPGTHYLSHALFNSTPTVPDDVLSRSFRVNDSIIELLKSSLSVPLYPDIMSSTSSGSVRLK</sequence>
<feature type="disulfide bond" evidence="10">
    <location>
        <begin position="37"/>
        <end position="52"/>
    </location>
</feature>
<dbReference type="RefSeq" id="XP_027122263.2">
    <property type="nucleotide sequence ID" value="XM_027266462.2"/>
</dbReference>
<dbReference type="PANTHER" id="PTHR31238">
    <property type="entry name" value="GERMIN-LIKE PROTEIN SUBFAMILY 3 MEMBER 3"/>
    <property type="match status" value="1"/>
</dbReference>
<keyword evidence="6 10" id="KW-1015">Disulfide bond</keyword>
<feature type="chain" id="PRO_5044967942" description="Germin-like protein" evidence="11">
    <location>
        <begin position="28"/>
        <end position="240"/>
    </location>
</feature>
<dbReference type="InterPro" id="IPR014710">
    <property type="entry name" value="RmlC-like_jellyroll"/>
</dbReference>
<reference evidence="13" key="1">
    <citation type="journal article" date="2025" name="Foods">
        <title>Unveiling the Microbial Signatures of Arabica Coffee Cherries: Insights into Ripeness Specific Diversity, Functional Traits, and Implications for Quality and Safety.</title>
        <authorList>
            <consortium name="RefSeq"/>
            <person name="Tenea G.N."/>
            <person name="Cifuentes V."/>
            <person name="Reyes P."/>
            <person name="Cevallos-Vallejos M."/>
        </authorList>
    </citation>
    <scope>NUCLEOTIDE SEQUENCE [LARGE SCALE GENOMIC DNA]</scope>
</reference>
<keyword evidence="4 11" id="KW-0964">Secreted</keyword>
<evidence type="ECO:0000256" key="3">
    <source>
        <dbReference type="ARBA" id="ARBA00022523"/>
    </source>
</evidence>
<name>A0A6P6X3F7_COFAR</name>
<feature type="binding site" evidence="9">
    <location>
        <position position="116"/>
    </location>
    <ligand>
        <name>Mn(2+)</name>
        <dbReference type="ChEBI" id="CHEBI:29035"/>
    </ligand>
</feature>
<dbReference type="GO" id="GO:0030145">
    <property type="term" value="F:manganese ion binding"/>
    <property type="evidence" value="ECO:0007669"/>
    <property type="project" value="UniProtKB-UniRule"/>
</dbReference>
<feature type="binding site" evidence="9">
    <location>
        <position position="160"/>
    </location>
    <ligand>
        <name>Mn(2+)</name>
        <dbReference type="ChEBI" id="CHEBI:29035"/>
    </ligand>
</feature>
<keyword evidence="13" id="KW-1185">Reference proteome</keyword>
<dbReference type="PROSITE" id="PS00725">
    <property type="entry name" value="GERMIN"/>
    <property type="match status" value="1"/>
</dbReference>
<evidence type="ECO:0000256" key="6">
    <source>
        <dbReference type="ARBA" id="ARBA00023157"/>
    </source>
</evidence>
<keyword evidence="5 8" id="KW-0479">Metal-binding</keyword>